<evidence type="ECO:0000313" key="3">
    <source>
        <dbReference type="Proteomes" id="UP000268887"/>
    </source>
</evidence>
<dbReference type="Proteomes" id="UP000268887">
    <property type="component" value="Unassembled WGS sequence"/>
</dbReference>
<evidence type="ECO:0000313" key="2">
    <source>
        <dbReference type="EMBL" id="RMS70056.1"/>
    </source>
</evidence>
<dbReference type="EMBL" id="RBSV01000492">
    <property type="protein sequence ID" value="RMS70056.1"/>
    <property type="molecule type" value="Genomic_DNA"/>
</dbReference>
<dbReference type="InterPro" id="IPR038732">
    <property type="entry name" value="HpyO/CreE_NAD-binding"/>
</dbReference>
<name>A0A3M5F5Y4_PSESS</name>
<protein>
    <recommendedName>
        <fullName evidence="1">FAD-dependent urate hydroxylase HpyO/Asp monooxygenase CreE-like FAD/NAD(P)-binding domain-containing protein</fullName>
    </recommendedName>
</protein>
<accession>A0A3M5F5Y4</accession>
<comment type="caution">
    <text evidence="2">The sequence shown here is derived from an EMBL/GenBank/DDBJ whole genome shotgun (WGS) entry which is preliminary data.</text>
</comment>
<sequence length="138" mass="14528">MVMAMQTHTVAIIGLGSRGLSVLEQLIGLSRHAGRPSLNIEVFDPQPPGSGLHHAQQADYLMLNTMAGQLSAFSSAFPACAPPGPTFLQWCLSQDVRLDERGHVSTDGQSGGVWRLFAACIARALLAGQLSPAPAVLP</sequence>
<feature type="non-terminal residue" evidence="2">
    <location>
        <position position="138"/>
    </location>
</feature>
<proteinExistence type="predicted"/>
<dbReference type="Pfam" id="PF13454">
    <property type="entry name" value="NAD_binding_9"/>
    <property type="match status" value="1"/>
</dbReference>
<gene>
    <name evidence="2" type="ORF">ALP60_04997</name>
</gene>
<reference evidence="2 3" key="1">
    <citation type="submission" date="2018-08" db="EMBL/GenBank/DDBJ databases">
        <title>Recombination of ecologically and evolutionarily significant loci maintains genetic cohesion in the Pseudomonas syringae species complex.</title>
        <authorList>
            <person name="Dillon M."/>
            <person name="Thakur S."/>
            <person name="Almeida R.N.D."/>
            <person name="Weir B.S."/>
            <person name="Guttman D.S."/>
        </authorList>
    </citation>
    <scope>NUCLEOTIDE SEQUENCE [LARGE SCALE GENOMIC DNA]</scope>
    <source>
        <strain evidence="2 3">ICMP 13927</strain>
    </source>
</reference>
<evidence type="ECO:0000259" key="1">
    <source>
        <dbReference type="Pfam" id="PF13454"/>
    </source>
</evidence>
<organism evidence="2 3">
    <name type="scientific">Pseudomonas savastanoi</name>
    <name type="common">Pseudomonas syringae pv. savastanoi</name>
    <dbReference type="NCBI Taxonomy" id="29438"/>
    <lineage>
        <taxon>Bacteria</taxon>
        <taxon>Pseudomonadati</taxon>
        <taxon>Pseudomonadota</taxon>
        <taxon>Gammaproteobacteria</taxon>
        <taxon>Pseudomonadales</taxon>
        <taxon>Pseudomonadaceae</taxon>
        <taxon>Pseudomonas</taxon>
    </lineage>
</organism>
<feature type="domain" description="FAD-dependent urate hydroxylase HpyO/Asp monooxygenase CreE-like FAD/NAD(P)-binding" evidence="1">
    <location>
        <begin position="11"/>
        <end position="96"/>
    </location>
</feature>
<dbReference type="AlphaFoldDB" id="A0A3M5F5Y4"/>